<feature type="domain" description="EF-hand" evidence="3">
    <location>
        <begin position="152"/>
        <end position="187"/>
    </location>
</feature>
<evidence type="ECO:0000313" key="5">
    <source>
        <dbReference type="Proteomes" id="UP000186817"/>
    </source>
</evidence>
<dbReference type="InterPro" id="IPR011992">
    <property type="entry name" value="EF-hand-dom_pair"/>
</dbReference>
<dbReference type="Gene3D" id="1.10.238.10">
    <property type="entry name" value="EF-hand"/>
    <property type="match status" value="1"/>
</dbReference>
<name>A0A1Q9E6C9_SYMMI</name>
<dbReference type="InterPro" id="IPR002048">
    <property type="entry name" value="EF_hand_dom"/>
</dbReference>
<dbReference type="PROSITE" id="PS50222">
    <property type="entry name" value="EF_HAND_2"/>
    <property type="match status" value="1"/>
</dbReference>
<sequence>MMQNVYNVYEALEKLSRYPFEQKHQVAVISTMAISFAARITPPLQIPHVRSHNAASRSPRSLSPALYTSRSSGHVSVPLYSPHSVCVPTGTPTLLAGRRQPGDVHKVPSLTSLSGMSKMRRMPIRMDSTASTASTEASPYGRALSRDSYTERLDEELRILCESIDQDKDGRISKWELFRAVQKSEEIARTLLPGRDPSIVMKCPDTFDEVDRLYHKISGGQERISYATFALYWQQAQAPKDNGPRDLQDVFNMIDAGHTGEISKLAMLHAVETSPLVARRLFPGINCQDPERAFTAVQELFDAMSYGSRRVSFADFEEFFRKQKPARPMSSRPSAIVQPGHGWLWHAPRARHAAMQAINRVLRQGVRPESSRSRIPIVLPDWCEKGTSLVYISRSNGAAHTVTVEKIEERQQMVVIRFDSNRKIWKRVPFVEVRKFGDGTLRPLWKKTEVATVPQRPKDFVDIDDEEEEAPAADGPAVDAEASKAPVLIGSPEEDPPKDGERVSGPIAGVDLWLSIICEDLRARKAGRGVCKAERARRRGEGCKSQEKKSLRHLAISQSRLDVTLPL</sequence>
<evidence type="ECO:0000256" key="2">
    <source>
        <dbReference type="SAM" id="MobiDB-lite"/>
    </source>
</evidence>
<dbReference type="PROSITE" id="PS00018">
    <property type="entry name" value="EF_HAND_1"/>
    <property type="match status" value="1"/>
</dbReference>
<keyword evidence="5" id="KW-1185">Reference proteome</keyword>
<dbReference type="InterPro" id="IPR018247">
    <property type="entry name" value="EF_Hand_1_Ca_BS"/>
</dbReference>
<dbReference type="Proteomes" id="UP000186817">
    <property type="component" value="Unassembled WGS sequence"/>
</dbReference>
<gene>
    <name evidence="4" type="ORF">AK812_SmicGene14128</name>
</gene>
<reference evidence="4 5" key="1">
    <citation type="submission" date="2016-02" db="EMBL/GenBank/DDBJ databases">
        <title>Genome analysis of coral dinoflagellate symbionts highlights evolutionary adaptations to a symbiotic lifestyle.</title>
        <authorList>
            <person name="Aranda M."/>
            <person name="Li Y."/>
            <person name="Liew Y.J."/>
            <person name="Baumgarten S."/>
            <person name="Simakov O."/>
            <person name="Wilson M."/>
            <person name="Piel J."/>
            <person name="Ashoor H."/>
            <person name="Bougouffa S."/>
            <person name="Bajic V.B."/>
            <person name="Ryu T."/>
            <person name="Ravasi T."/>
            <person name="Bayer T."/>
            <person name="Micklem G."/>
            <person name="Kim H."/>
            <person name="Bhak J."/>
            <person name="Lajeunesse T.C."/>
            <person name="Voolstra C.R."/>
        </authorList>
    </citation>
    <scope>NUCLEOTIDE SEQUENCE [LARGE SCALE GENOMIC DNA]</scope>
    <source>
        <strain evidence="4 5">CCMP2467</strain>
    </source>
</reference>
<dbReference type="SMART" id="SM00054">
    <property type="entry name" value="EFh"/>
    <property type="match status" value="2"/>
</dbReference>
<keyword evidence="1" id="KW-0106">Calcium</keyword>
<proteinExistence type="predicted"/>
<dbReference type="OrthoDB" id="414220at2759"/>
<feature type="region of interest" description="Disordered" evidence="2">
    <location>
        <begin position="91"/>
        <end position="110"/>
    </location>
</feature>
<organism evidence="4 5">
    <name type="scientific">Symbiodinium microadriaticum</name>
    <name type="common">Dinoflagellate</name>
    <name type="synonym">Zooxanthella microadriatica</name>
    <dbReference type="NCBI Taxonomy" id="2951"/>
    <lineage>
        <taxon>Eukaryota</taxon>
        <taxon>Sar</taxon>
        <taxon>Alveolata</taxon>
        <taxon>Dinophyceae</taxon>
        <taxon>Suessiales</taxon>
        <taxon>Symbiodiniaceae</taxon>
        <taxon>Symbiodinium</taxon>
    </lineage>
</organism>
<dbReference type="GO" id="GO:0005509">
    <property type="term" value="F:calcium ion binding"/>
    <property type="evidence" value="ECO:0007669"/>
    <property type="project" value="InterPro"/>
</dbReference>
<comment type="caution">
    <text evidence="4">The sequence shown here is derived from an EMBL/GenBank/DDBJ whole genome shotgun (WGS) entry which is preliminary data.</text>
</comment>
<evidence type="ECO:0000313" key="4">
    <source>
        <dbReference type="EMBL" id="OLQ02971.1"/>
    </source>
</evidence>
<accession>A0A1Q9E6C9</accession>
<dbReference type="SUPFAM" id="SSF47473">
    <property type="entry name" value="EF-hand"/>
    <property type="match status" value="1"/>
</dbReference>
<evidence type="ECO:0000256" key="1">
    <source>
        <dbReference type="ARBA" id="ARBA00022837"/>
    </source>
</evidence>
<dbReference type="EMBL" id="LSRX01000249">
    <property type="protein sequence ID" value="OLQ02971.1"/>
    <property type="molecule type" value="Genomic_DNA"/>
</dbReference>
<evidence type="ECO:0000259" key="3">
    <source>
        <dbReference type="PROSITE" id="PS50222"/>
    </source>
</evidence>
<protein>
    <recommendedName>
        <fullName evidence="3">EF-hand domain-containing protein</fullName>
    </recommendedName>
</protein>
<dbReference type="AlphaFoldDB" id="A0A1Q9E6C9"/>